<reference evidence="2" key="2">
    <citation type="submission" date="2023-06" db="EMBL/GenBank/DDBJ databases">
        <authorList>
            <person name="Ma L."/>
            <person name="Liu K.-W."/>
            <person name="Li Z."/>
            <person name="Hsiao Y.-Y."/>
            <person name="Qi Y."/>
            <person name="Fu T."/>
            <person name="Tang G."/>
            <person name="Zhang D."/>
            <person name="Sun W.-H."/>
            <person name="Liu D.-K."/>
            <person name="Li Y."/>
            <person name="Chen G.-Z."/>
            <person name="Liu X.-D."/>
            <person name="Liao X.-Y."/>
            <person name="Jiang Y.-T."/>
            <person name="Yu X."/>
            <person name="Hao Y."/>
            <person name="Huang J."/>
            <person name="Zhao X.-W."/>
            <person name="Ke S."/>
            <person name="Chen Y.-Y."/>
            <person name="Wu W.-L."/>
            <person name="Hsu J.-L."/>
            <person name="Lin Y.-F."/>
            <person name="Huang M.-D."/>
            <person name="Li C.-Y."/>
            <person name="Huang L."/>
            <person name="Wang Z.-W."/>
            <person name="Zhao X."/>
            <person name="Zhong W.-Y."/>
            <person name="Peng D.-H."/>
            <person name="Ahmad S."/>
            <person name="Lan S."/>
            <person name="Zhang J.-S."/>
            <person name="Tsai W.-C."/>
            <person name="Van De Peer Y."/>
            <person name="Liu Z.-J."/>
        </authorList>
    </citation>
    <scope>NUCLEOTIDE SEQUENCE</scope>
    <source>
        <strain evidence="2">SCP</strain>
        <tissue evidence="2">Leaves</tissue>
    </source>
</reference>
<evidence type="ECO:0000259" key="1">
    <source>
        <dbReference type="Pfam" id="PF13966"/>
    </source>
</evidence>
<keyword evidence="3" id="KW-1185">Reference proteome</keyword>
<proteinExistence type="predicted"/>
<sequence>MRTYDKFLQTWGPKIPVKIKVFLWFLYLERLITKVYRSRWAPLDATDCTLCMAAPETVTHLFCTCQVVREFWAQVGRTTGLQTSFQTLDELWAVGKAMKRADDNSLVAVISQSIVPVGAWTIWRMRNDTVFNGVRVYQENMWEMFSGCMWEWGRYIAKANEVHFREGALQIVG</sequence>
<dbReference type="Pfam" id="PF13966">
    <property type="entry name" value="zf-RVT"/>
    <property type="match status" value="1"/>
</dbReference>
<feature type="domain" description="Reverse transcriptase zinc-binding" evidence="1">
    <location>
        <begin position="9"/>
        <end position="72"/>
    </location>
</feature>
<evidence type="ECO:0000313" key="3">
    <source>
        <dbReference type="Proteomes" id="UP001179952"/>
    </source>
</evidence>
<evidence type="ECO:0000313" key="2">
    <source>
        <dbReference type="EMBL" id="KAK1259526.1"/>
    </source>
</evidence>
<dbReference type="EMBL" id="JAUJYN010000012">
    <property type="protein sequence ID" value="KAK1259526.1"/>
    <property type="molecule type" value="Genomic_DNA"/>
</dbReference>
<dbReference type="AlphaFoldDB" id="A0AAV9A612"/>
<accession>A0AAV9A612</accession>
<protein>
    <recommendedName>
        <fullName evidence="1">Reverse transcriptase zinc-binding domain-containing protein</fullName>
    </recommendedName>
</protein>
<gene>
    <name evidence="2" type="ORF">QJS04_geneDACA021402</name>
</gene>
<reference evidence="2" key="1">
    <citation type="journal article" date="2023" name="Nat. Commun.">
        <title>Diploid and tetraploid genomes of Acorus and the evolution of monocots.</title>
        <authorList>
            <person name="Ma L."/>
            <person name="Liu K.W."/>
            <person name="Li Z."/>
            <person name="Hsiao Y.Y."/>
            <person name="Qi Y."/>
            <person name="Fu T."/>
            <person name="Tang G.D."/>
            <person name="Zhang D."/>
            <person name="Sun W.H."/>
            <person name="Liu D.K."/>
            <person name="Li Y."/>
            <person name="Chen G.Z."/>
            <person name="Liu X.D."/>
            <person name="Liao X.Y."/>
            <person name="Jiang Y.T."/>
            <person name="Yu X."/>
            <person name="Hao Y."/>
            <person name="Huang J."/>
            <person name="Zhao X.W."/>
            <person name="Ke S."/>
            <person name="Chen Y.Y."/>
            <person name="Wu W.L."/>
            <person name="Hsu J.L."/>
            <person name="Lin Y.F."/>
            <person name="Huang M.D."/>
            <person name="Li C.Y."/>
            <person name="Huang L."/>
            <person name="Wang Z.W."/>
            <person name="Zhao X."/>
            <person name="Zhong W.Y."/>
            <person name="Peng D.H."/>
            <person name="Ahmad S."/>
            <person name="Lan S."/>
            <person name="Zhang J.S."/>
            <person name="Tsai W.C."/>
            <person name="Van de Peer Y."/>
            <person name="Liu Z.J."/>
        </authorList>
    </citation>
    <scope>NUCLEOTIDE SEQUENCE</scope>
    <source>
        <strain evidence="2">SCP</strain>
    </source>
</reference>
<dbReference type="Proteomes" id="UP001179952">
    <property type="component" value="Unassembled WGS sequence"/>
</dbReference>
<dbReference type="InterPro" id="IPR026960">
    <property type="entry name" value="RVT-Znf"/>
</dbReference>
<comment type="caution">
    <text evidence="2">The sequence shown here is derived from an EMBL/GenBank/DDBJ whole genome shotgun (WGS) entry which is preliminary data.</text>
</comment>
<organism evidence="2 3">
    <name type="scientific">Acorus gramineus</name>
    <name type="common">Dwarf sweet flag</name>
    <dbReference type="NCBI Taxonomy" id="55184"/>
    <lineage>
        <taxon>Eukaryota</taxon>
        <taxon>Viridiplantae</taxon>
        <taxon>Streptophyta</taxon>
        <taxon>Embryophyta</taxon>
        <taxon>Tracheophyta</taxon>
        <taxon>Spermatophyta</taxon>
        <taxon>Magnoliopsida</taxon>
        <taxon>Liliopsida</taxon>
        <taxon>Acoraceae</taxon>
        <taxon>Acorus</taxon>
    </lineage>
</organism>
<name>A0AAV9A612_ACOGR</name>